<dbReference type="PANTHER" id="PTHR33434">
    <property type="entry name" value="DEGV DOMAIN-CONTAINING PROTEIN DR_1986-RELATED"/>
    <property type="match status" value="1"/>
</dbReference>
<dbReference type="InterPro" id="IPR003797">
    <property type="entry name" value="DegV"/>
</dbReference>
<dbReference type="InterPro" id="IPR043168">
    <property type="entry name" value="DegV_C"/>
</dbReference>
<sequence length="265" mass="26584">MVPLQVIVNGQAFDDTDACPETTSTSAPVPGSGDSPTTSRPSPATFGAAYETAKAAGAEAVVSIHLSEHLSGTLESARNAAAGASLPVEVVDSGSVGMGLGFAVLAAASTAARGGTAGDVAETARRCAAACRSFFYVDTLEYLRRGGRIGAAASLLGTALLIKPLLHIADGVIAPLEKVRTASRAIARLQDLAVEAAAQVRPSGEGRVAIAVQHLGAQTRADTLAADLTRRVPGPVDITVTEVGAVIGAHAGPGMLGVTVAPVMW</sequence>
<keyword evidence="4" id="KW-1185">Reference proteome</keyword>
<keyword evidence="1" id="KW-0446">Lipid-binding</keyword>
<organism evidence="3 4">
    <name type="scientific">Sinosporangium siamense</name>
    <dbReference type="NCBI Taxonomy" id="1367973"/>
    <lineage>
        <taxon>Bacteria</taxon>
        <taxon>Bacillati</taxon>
        <taxon>Actinomycetota</taxon>
        <taxon>Actinomycetes</taxon>
        <taxon>Streptosporangiales</taxon>
        <taxon>Streptosporangiaceae</taxon>
        <taxon>Sinosporangium</taxon>
    </lineage>
</organism>
<dbReference type="GO" id="GO:0008289">
    <property type="term" value="F:lipid binding"/>
    <property type="evidence" value="ECO:0007669"/>
    <property type="project" value="UniProtKB-KW"/>
</dbReference>
<feature type="region of interest" description="Disordered" evidence="2">
    <location>
        <begin position="13"/>
        <end position="44"/>
    </location>
</feature>
<dbReference type="EMBL" id="BOOW01000002">
    <property type="protein sequence ID" value="GII89940.1"/>
    <property type="molecule type" value="Genomic_DNA"/>
</dbReference>
<reference evidence="3" key="1">
    <citation type="submission" date="2021-01" db="EMBL/GenBank/DDBJ databases">
        <title>Whole genome shotgun sequence of Sinosporangium siamense NBRC 109515.</title>
        <authorList>
            <person name="Komaki H."/>
            <person name="Tamura T."/>
        </authorList>
    </citation>
    <scope>NUCLEOTIDE SEQUENCE</scope>
    <source>
        <strain evidence="3">NBRC 109515</strain>
    </source>
</reference>
<accession>A0A919V2H9</accession>
<evidence type="ECO:0000256" key="2">
    <source>
        <dbReference type="SAM" id="MobiDB-lite"/>
    </source>
</evidence>
<evidence type="ECO:0000313" key="3">
    <source>
        <dbReference type="EMBL" id="GII89940.1"/>
    </source>
</evidence>
<comment type="caution">
    <text evidence="3">The sequence shown here is derived from an EMBL/GenBank/DDBJ whole genome shotgun (WGS) entry which is preliminary data.</text>
</comment>
<dbReference type="Gene3D" id="3.30.1180.10">
    <property type="match status" value="1"/>
</dbReference>
<dbReference type="PROSITE" id="PS51482">
    <property type="entry name" value="DEGV"/>
    <property type="match status" value="1"/>
</dbReference>
<dbReference type="InterPro" id="IPR050270">
    <property type="entry name" value="DegV_domain_contain"/>
</dbReference>
<dbReference type="Pfam" id="PF02645">
    <property type="entry name" value="DegV"/>
    <property type="match status" value="1"/>
</dbReference>
<dbReference type="PANTHER" id="PTHR33434:SF2">
    <property type="entry name" value="FATTY ACID-BINDING PROTEIN TM_1468"/>
    <property type="match status" value="1"/>
</dbReference>
<dbReference type="Gene3D" id="3.40.50.10170">
    <property type="match status" value="1"/>
</dbReference>
<name>A0A919V2H9_9ACTN</name>
<dbReference type="Proteomes" id="UP000606172">
    <property type="component" value="Unassembled WGS sequence"/>
</dbReference>
<dbReference type="NCBIfam" id="TIGR00762">
    <property type="entry name" value="DegV"/>
    <property type="match status" value="1"/>
</dbReference>
<dbReference type="AlphaFoldDB" id="A0A919V2H9"/>
<protein>
    <submittedName>
        <fullName evidence="3">DegV domain-containing protein</fullName>
    </submittedName>
</protein>
<proteinExistence type="predicted"/>
<evidence type="ECO:0000313" key="4">
    <source>
        <dbReference type="Proteomes" id="UP000606172"/>
    </source>
</evidence>
<dbReference type="SUPFAM" id="SSF82549">
    <property type="entry name" value="DAK1/DegV-like"/>
    <property type="match status" value="1"/>
</dbReference>
<evidence type="ECO:0000256" key="1">
    <source>
        <dbReference type="ARBA" id="ARBA00023121"/>
    </source>
</evidence>
<gene>
    <name evidence="3" type="ORF">Ssi02_01710</name>
</gene>